<dbReference type="RefSeq" id="WP_281378600.1">
    <property type="nucleotide sequence ID" value="NZ_BAAAER010000003.1"/>
</dbReference>
<name>A0A7W6JH58_9CAUL</name>
<organism evidence="2 3">
    <name type="scientific">Brevundimonas lenta</name>
    <dbReference type="NCBI Taxonomy" id="424796"/>
    <lineage>
        <taxon>Bacteria</taxon>
        <taxon>Pseudomonadati</taxon>
        <taxon>Pseudomonadota</taxon>
        <taxon>Alphaproteobacteria</taxon>
        <taxon>Caulobacterales</taxon>
        <taxon>Caulobacteraceae</taxon>
        <taxon>Brevundimonas</taxon>
    </lineage>
</organism>
<dbReference type="Proteomes" id="UP000529946">
    <property type="component" value="Unassembled WGS sequence"/>
</dbReference>
<evidence type="ECO:0000313" key="2">
    <source>
        <dbReference type="EMBL" id="MBB4084046.1"/>
    </source>
</evidence>
<keyword evidence="1" id="KW-0472">Membrane</keyword>
<proteinExistence type="predicted"/>
<comment type="caution">
    <text evidence="2">The sequence shown here is derived from an EMBL/GenBank/DDBJ whole genome shotgun (WGS) entry which is preliminary data.</text>
</comment>
<keyword evidence="1" id="KW-1133">Transmembrane helix</keyword>
<feature type="transmembrane region" description="Helical" evidence="1">
    <location>
        <begin position="20"/>
        <end position="43"/>
    </location>
</feature>
<keyword evidence="3" id="KW-1185">Reference proteome</keyword>
<evidence type="ECO:0000256" key="1">
    <source>
        <dbReference type="SAM" id="Phobius"/>
    </source>
</evidence>
<sequence length="44" mass="4530">MALDLPETPPPAPNQPHPALCLAAGFGLIVLCAIVVHVVFNAVL</sequence>
<dbReference type="EMBL" id="JACIDM010000003">
    <property type="protein sequence ID" value="MBB4084046.1"/>
    <property type="molecule type" value="Genomic_DNA"/>
</dbReference>
<keyword evidence="1" id="KW-0812">Transmembrane</keyword>
<accession>A0A7W6JH58</accession>
<evidence type="ECO:0000313" key="3">
    <source>
        <dbReference type="Proteomes" id="UP000529946"/>
    </source>
</evidence>
<protein>
    <submittedName>
        <fullName evidence="2">Uncharacterized protein</fullName>
    </submittedName>
</protein>
<gene>
    <name evidence="2" type="ORF">GGR12_002934</name>
</gene>
<reference evidence="2 3" key="1">
    <citation type="submission" date="2020-08" db="EMBL/GenBank/DDBJ databases">
        <title>Genomic Encyclopedia of Type Strains, Phase IV (KMG-IV): sequencing the most valuable type-strain genomes for metagenomic binning, comparative biology and taxonomic classification.</title>
        <authorList>
            <person name="Goeker M."/>
        </authorList>
    </citation>
    <scope>NUCLEOTIDE SEQUENCE [LARGE SCALE GENOMIC DNA]</scope>
    <source>
        <strain evidence="2 3">DSM 23960</strain>
    </source>
</reference>
<dbReference type="AlphaFoldDB" id="A0A7W6JH58"/>